<evidence type="ECO:0000313" key="1">
    <source>
        <dbReference type="EMBL" id="CAK7913637.1"/>
    </source>
</evidence>
<reference evidence="1 2" key="1">
    <citation type="submission" date="2024-01" db="EMBL/GenBank/DDBJ databases">
        <authorList>
            <consortium name="Genoscope - CEA"/>
            <person name="William W."/>
        </authorList>
    </citation>
    <scope>NUCLEOTIDE SEQUENCE [LARGE SCALE GENOMIC DNA]</scope>
    <source>
        <strain evidence="1 2">29B2s-10</strain>
    </source>
</reference>
<name>A0ABP0EIH9_9ASCO</name>
<sequence>MCSTYPQNFEQICSCVVSTRLSRHGAIFPPISKIVEWTVSPEVSSSTLNEYLSTCDVSYPPQLSEVLTSDVEEIPRPNTPIASNFAVSQYTPLVSNIDIAACILLLSLHSISKRCCNSYILPLSYLIDTEFDNQHLYFPIRCGVSCFKGEPYALLMCIDASPIAIEECKIVELDDSASSSDEEKHVEIFDLVPEESSEDEQDELISGEQKIHGSSFEVCDVESSECVMDESIEVCVSANHEFIVYTRDIIWGLTFDELLDIAHCFGIGEEVYSTTSSEEWFFSFEELLDIANCFGVIEEAHSVATSASNSGENPWNFTFEELLDIAHCFGIVSEPPKSFLNPNLTWAQHLSIQNVAPKKNSSLTNKQTILRKDIPKILPVDVPAKAPVAPSIESKDSGYYFNLPFSFADLDEIEDDKSLSFEELFDIIQFLSLSDEVTSIIESKDSDYYFDLPFSFVDLEEIEEDKHFSFDELFDIVQCLGLAPKSTPVRNLTWAEHLSVQKVVPKKETPLKDKTTILRNAAPKIVSVEVPVKIPLIADSNGSDYYFDFPFSFADLDEIEEDKYLSFEELFDIVQFLDLAPKSTPLRKLTWAENLRVQKFQS</sequence>
<protein>
    <submittedName>
        <fullName evidence="1">Uncharacterized protein</fullName>
    </submittedName>
</protein>
<dbReference type="EMBL" id="OZ004258">
    <property type="protein sequence ID" value="CAK7913637.1"/>
    <property type="molecule type" value="Genomic_DNA"/>
</dbReference>
<accession>A0ABP0EIH9</accession>
<gene>
    <name evidence="1" type="ORF">CAAN4_F12684</name>
</gene>
<organism evidence="1 2">
    <name type="scientific">[Candida] anglica</name>
    <dbReference type="NCBI Taxonomy" id="148631"/>
    <lineage>
        <taxon>Eukaryota</taxon>
        <taxon>Fungi</taxon>
        <taxon>Dikarya</taxon>
        <taxon>Ascomycota</taxon>
        <taxon>Saccharomycotina</taxon>
        <taxon>Pichiomycetes</taxon>
        <taxon>Debaryomycetaceae</taxon>
        <taxon>Kurtzmaniella</taxon>
    </lineage>
</organism>
<evidence type="ECO:0000313" key="2">
    <source>
        <dbReference type="Proteomes" id="UP001497600"/>
    </source>
</evidence>
<dbReference type="Proteomes" id="UP001497600">
    <property type="component" value="Chromosome F"/>
</dbReference>
<keyword evidence="2" id="KW-1185">Reference proteome</keyword>
<proteinExistence type="predicted"/>